<evidence type="ECO:0000256" key="18">
    <source>
        <dbReference type="ARBA" id="ARBA00047915"/>
    </source>
</evidence>
<dbReference type="eggNOG" id="KOG1633">
    <property type="taxonomic scope" value="Eukaryota"/>
</dbReference>
<feature type="region of interest" description="Disordered" evidence="20">
    <location>
        <begin position="980"/>
        <end position="1008"/>
    </location>
</feature>
<dbReference type="PROSITE" id="PS01359">
    <property type="entry name" value="ZF_PHD_1"/>
    <property type="match status" value="1"/>
</dbReference>
<dbReference type="InterPro" id="IPR019786">
    <property type="entry name" value="Zinc_finger_PHD-type_CS"/>
</dbReference>
<feature type="domain" description="JmjC" evidence="22">
    <location>
        <begin position="634"/>
        <end position="793"/>
    </location>
</feature>
<sequence length="1411" mass="155386">MPTSTRWRRSEDLLRPRAVSPIQPAGDFIERLSPEPTLETSAPVEPLISSQTSHINGDSLQGLGLSDVEISEEAGVTVQPDHIYYDQDGSAHVGARIVGGAAAQNRPLQDSGNRSSRNSKFPQDARKSRVKTHTRSGSTIDDLASAAIATSPASVNASSPSFSRANLYSTTRPSTSYIHRYDQEDATDGPPSKRIKSERLPNLEWSPRADRPKTSGYDSAADITFEDALLLLELKNEVNFKNGTPQLSSAILDQSSHFSNTERRRSEGWSVKERPAPPLHRKSQHETLEKRGSDVSLEQGVRSVTDAARISSSGPSSQPRGPLPARPLYTAAEGSTATESREPEHGQQAQAKPAPAAPSKRQRRVKPEVQAEVCAACQRLQLDTTDEENSVMFWISCDACDRWFHAECVGFKSKAEARSVDKYLCKDCEPVHGKTTYVRKSSRPRTAIDYAGLHQGVVKSSVETSTHHYIQPIKEGKIALLPDDFARVRPELLTKEFMESCNGMKRPFVVPACWNPRFGVKPSMDNANSSAVEDDNTTSTLIASTGAPAGPGDPVSDNVREEEVIDCDQDALDMVIPRDLTVRKVAELYGLDEPVPVIDVKSQETKGQFTLQQWADYFDSTGEKPILNVISLEVSQSPLGKLIRRPKVVRDLDLEDQVWHGDTETRTKKRPVQFYCLMSVADSYTDFHIDFGGSSVYYHILKGTKTFFFIPPEDKYLKKYEEWCNSDTQNETWLGDLCGGNCTRVDLHEGDTAFIPAGWIHSVWTPEDTLVIGGNFLTRLDYELQLKVANVEKVTKVAPKFRYPYFQKVMWYTLIQYLEDDPLPDEVLTDFRDDAGYIFLRANPVWHEVDDLANTAEPGDPAFNARYYPRSEVIGWPSLRDYLYRTARIDAGLPVADITKKQVDAVKASIPKGHGDPLTLIKVFAIWCAWKTGNVPAPDWVHSDGALELEKTEKVKKTEVFRLPGERSSTRKAAQVQAQVQAPETEMSVVPPAKPTPKASSGAKGSGLRVACEPCRKRRIKCRHKSGSETPTRAAPEIRPRSFSNADIPASSTAPQAGPHGEHLSSPGRRLSEPVGSYTEAAQLASANADPQSSSKKSRTKACEECRKSKRRCVHDENGRIDPAKAAEPSKPRGSTSSRRPARLSDGSMQSKQERIDEDMLDDMIHPSSLDRDASRIVNEAIEDDSITPAPQDHTEINGDTTGPGVDQTEAIIQQTNGNIDQESIPVDPALEAMTEAIKTEADSGDKNAFHATAEETSPALKSNIVFSTPGLVKSGSSVNGDYSGQSNPLPPSRHSSRQAKQVERYTPEDKRSPSKATPKPQRTDRRASSAASAQTMVTSVKSRRSSSNTSGTIHQMANIMARGSPSRENWARPVSRGSTGGESDVDADERFARELHAAENGLRRRTSMRA</sequence>
<feature type="compositionally biased region" description="Polar residues" evidence="20">
    <location>
        <begin position="1085"/>
        <end position="1095"/>
    </location>
</feature>
<evidence type="ECO:0000256" key="2">
    <source>
        <dbReference type="ARBA" id="ARBA00003909"/>
    </source>
</evidence>
<dbReference type="PROSITE" id="PS51184">
    <property type="entry name" value="JMJC"/>
    <property type="match status" value="1"/>
</dbReference>
<dbReference type="EMBL" id="AMWN01000003">
    <property type="protein sequence ID" value="EXJ91308.1"/>
    <property type="molecule type" value="Genomic_DNA"/>
</dbReference>
<evidence type="ECO:0000256" key="5">
    <source>
        <dbReference type="ARBA" id="ARBA00013246"/>
    </source>
</evidence>
<comment type="caution">
    <text evidence="23">The sequence shown here is derived from an EMBL/GenBank/DDBJ whole genome shotgun (WGS) entry which is preliminary data.</text>
</comment>
<keyword evidence="13" id="KW-0408">Iron</keyword>
<evidence type="ECO:0000256" key="1">
    <source>
        <dbReference type="ARBA" id="ARBA00001954"/>
    </source>
</evidence>
<dbReference type="Pfam" id="PF17811">
    <property type="entry name" value="JHD"/>
    <property type="match status" value="1"/>
</dbReference>
<feature type="region of interest" description="Disordered" evidence="20">
    <location>
        <begin position="1239"/>
        <end position="1389"/>
    </location>
</feature>
<evidence type="ECO:0000256" key="6">
    <source>
        <dbReference type="ARBA" id="ARBA00015153"/>
    </source>
</evidence>
<dbReference type="STRING" id="1182541.W9YFI6"/>
<comment type="cofactor">
    <cofactor evidence="1">
        <name>Fe(2+)</name>
        <dbReference type="ChEBI" id="CHEBI:29033"/>
    </cofactor>
</comment>
<feature type="compositionally biased region" description="Basic and acidic residues" evidence="20">
    <location>
        <begin position="1301"/>
        <end position="1313"/>
    </location>
</feature>
<dbReference type="InterPro" id="IPR011011">
    <property type="entry name" value="Znf_FYVE_PHD"/>
</dbReference>
<accession>W9YFI6</accession>
<organism evidence="23 24">
    <name type="scientific">Capronia coronata CBS 617.96</name>
    <dbReference type="NCBI Taxonomy" id="1182541"/>
    <lineage>
        <taxon>Eukaryota</taxon>
        <taxon>Fungi</taxon>
        <taxon>Dikarya</taxon>
        <taxon>Ascomycota</taxon>
        <taxon>Pezizomycotina</taxon>
        <taxon>Eurotiomycetes</taxon>
        <taxon>Chaetothyriomycetidae</taxon>
        <taxon>Chaetothyriales</taxon>
        <taxon>Herpotrichiellaceae</taxon>
        <taxon>Capronia</taxon>
    </lineage>
</organism>
<dbReference type="GO" id="GO:0008270">
    <property type="term" value="F:zinc ion binding"/>
    <property type="evidence" value="ECO:0007669"/>
    <property type="project" value="UniProtKB-KW"/>
</dbReference>
<dbReference type="SUPFAM" id="SSF51197">
    <property type="entry name" value="Clavaminate synthase-like"/>
    <property type="match status" value="1"/>
</dbReference>
<evidence type="ECO:0000256" key="7">
    <source>
        <dbReference type="ARBA" id="ARBA00022723"/>
    </source>
</evidence>
<name>W9YFI6_9EURO</name>
<feature type="compositionally biased region" description="Low complexity" evidence="20">
    <location>
        <begin position="311"/>
        <end position="320"/>
    </location>
</feature>
<evidence type="ECO:0000256" key="15">
    <source>
        <dbReference type="ARBA" id="ARBA00023163"/>
    </source>
</evidence>
<dbReference type="GO" id="GO:0140680">
    <property type="term" value="F:histone H3K36me/H3K36me2 demethylase activity"/>
    <property type="evidence" value="ECO:0007669"/>
    <property type="project" value="UniProtKB-EC"/>
</dbReference>
<feature type="compositionally biased region" description="Basic and acidic residues" evidence="20">
    <location>
        <begin position="284"/>
        <end position="293"/>
    </location>
</feature>
<evidence type="ECO:0000256" key="16">
    <source>
        <dbReference type="ARBA" id="ARBA00023242"/>
    </source>
</evidence>
<dbReference type="InterPro" id="IPR003347">
    <property type="entry name" value="JmjC_dom"/>
</dbReference>
<evidence type="ECO:0000256" key="9">
    <source>
        <dbReference type="ARBA" id="ARBA00022833"/>
    </source>
</evidence>
<dbReference type="Pfam" id="PF00628">
    <property type="entry name" value="PHD"/>
    <property type="match status" value="1"/>
</dbReference>
<dbReference type="InterPro" id="IPR041070">
    <property type="entry name" value="JHD"/>
</dbReference>
<feature type="region of interest" description="Disordered" evidence="20">
    <location>
        <begin position="1023"/>
        <end position="1206"/>
    </location>
</feature>
<feature type="compositionally biased region" description="Polar residues" evidence="20">
    <location>
        <begin position="106"/>
        <end position="121"/>
    </location>
</feature>
<feature type="compositionally biased region" description="Basic and acidic residues" evidence="20">
    <location>
        <begin position="1114"/>
        <end position="1131"/>
    </location>
</feature>
<dbReference type="Gene3D" id="2.60.120.650">
    <property type="entry name" value="Cupin"/>
    <property type="match status" value="2"/>
</dbReference>
<dbReference type="PANTHER" id="PTHR23123">
    <property type="entry name" value="PHD/F-BOX CONTAINING PROTEIN"/>
    <property type="match status" value="1"/>
</dbReference>
<evidence type="ECO:0000259" key="21">
    <source>
        <dbReference type="PROSITE" id="PS50016"/>
    </source>
</evidence>
<gene>
    <name evidence="23" type="ORF">A1O1_04418</name>
</gene>
<evidence type="ECO:0000259" key="22">
    <source>
        <dbReference type="PROSITE" id="PS51184"/>
    </source>
</evidence>
<keyword evidence="12" id="KW-0560">Oxidoreductase</keyword>
<evidence type="ECO:0000256" key="12">
    <source>
        <dbReference type="ARBA" id="ARBA00023002"/>
    </source>
</evidence>
<evidence type="ECO:0000256" key="11">
    <source>
        <dbReference type="ARBA" id="ARBA00022964"/>
    </source>
</evidence>
<evidence type="ECO:0000256" key="8">
    <source>
        <dbReference type="ARBA" id="ARBA00022771"/>
    </source>
</evidence>
<comment type="catalytic activity">
    <reaction evidence="18">
        <text>N(6),N(6)-dimethyl-L-lysyl(36)-[histone H3] + 2 2-oxoglutarate + 2 O2 = L-lysyl(36)-[histone H3] + 2 formaldehyde + 2 succinate + 2 CO2</text>
        <dbReference type="Rhea" id="RHEA:42032"/>
        <dbReference type="Rhea" id="RHEA-COMP:9785"/>
        <dbReference type="Rhea" id="RHEA-COMP:9787"/>
        <dbReference type="ChEBI" id="CHEBI:15379"/>
        <dbReference type="ChEBI" id="CHEBI:16526"/>
        <dbReference type="ChEBI" id="CHEBI:16810"/>
        <dbReference type="ChEBI" id="CHEBI:16842"/>
        <dbReference type="ChEBI" id="CHEBI:29969"/>
        <dbReference type="ChEBI" id="CHEBI:30031"/>
        <dbReference type="ChEBI" id="CHEBI:61976"/>
        <dbReference type="EC" id="1.14.11.27"/>
    </reaction>
</comment>
<reference evidence="23 24" key="1">
    <citation type="submission" date="2013-03" db="EMBL/GenBank/DDBJ databases">
        <title>The Genome Sequence of Capronia coronata CBS 617.96.</title>
        <authorList>
            <consortium name="The Broad Institute Genomics Platform"/>
            <person name="Cuomo C."/>
            <person name="de Hoog S."/>
            <person name="Gorbushina A."/>
            <person name="Walker B."/>
            <person name="Young S.K."/>
            <person name="Zeng Q."/>
            <person name="Gargeya S."/>
            <person name="Fitzgerald M."/>
            <person name="Haas B."/>
            <person name="Abouelleil A."/>
            <person name="Allen A.W."/>
            <person name="Alvarado L."/>
            <person name="Arachchi H.M."/>
            <person name="Berlin A.M."/>
            <person name="Chapman S.B."/>
            <person name="Gainer-Dewar J."/>
            <person name="Goldberg J."/>
            <person name="Griggs A."/>
            <person name="Gujja S."/>
            <person name="Hansen M."/>
            <person name="Howarth C."/>
            <person name="Imamovic A."/>
            <person name="Ireland A."/>
            <person name="Larimer J."/>
            <person name="McCowan C."/>
            <person name="Murphy C."/>
            <person name="Pearson M."/>
            <person name="Poon T.W."/>
            <person name="Priest M."/>
            <person name="Roberts A."/>
            <person name="Saif S."/>
            <person name="Shea T."/>
            <person name="Sisk P."/>
            <person name="Sykes S."/>
            <person name="Wortman J."/>
            <person name="Nusbaum C."/>
            <person name="Birren B."/>
        </authorList>
    </citation>
    <scope>NUCLEOTIDE SEQUENCE [LARGE SCALE GENOMIC DNA]</scope>
    <source>
        <strain evidence="23 24">CBS 617.96</strain>
    </source>
</reference>
<evidence type="ECO:0000313" key="23">
    <source>
        <dbReference type="EMBL" id="EXJ91308.1"/>
    </source>
</evidence>
<dbReference type="EC" id="1.14.11.27" evidence="5"/>
<feature type="compositionally biased region" description="Polar residues" evidence="20">
    <location>
        <begin position="1275"/>
        <end position="1288"/>
    </location>
</feature>
<dbReference type="InterPro" id="IPR050690">
    <property type="entry name" value="JHDM1_Histone_Demethylase"/>
</dbReference>
<keyword evidence="8 19" id="KW-0863">Zinc-finger</keyword>
<evidence type="ECO:0000256" key="20">
    <source>
        <dbReference type="SAM" id="MobiDB-lite"/>
    </source>
</evidence>
<keyword evidence="15" id="KW-0804">Transcription</keyword>
<dbReference type="SMART" id="SM00249">
    <property type="entry name" value="PHD"/>
    <property type="match status" value="1"/>
</dbReference>
<feature type="compositionally biased region" description="Basic and acidic residues" evidence="20">
    <location>
        <begin position="195"/>
        <end position="213"/>
    </location>
</feature>
<evidence type="ECO:0000256" key="13">
    <source>
        <dbReference type="ARBA" id="ARBA00023004"/>
    </source>
</evidence>
<dbReference type="InterPro" id="IPR001965">
    <property type="entry name" value="Znf_PHD"/>
</dbReference>
<dbReference type="PROSITE" id="PS50016">
    <property type="entry name" value="ZF_PHD_2"/>
    <property type="match status" value="1"/>
</dbReference>
<dbReference type="Proteomes" id="UP000019484">
    <property type="component" value="Unassembled WGS sequence"/>
</dbReference>
<keyword evidence="14" id="KW-0805">Transcription regulation</keyword>
<keyword evidence="7" id="KW-0479">Metal-binding</keyword>
<keyword evidence="9" id="KW-0862">Zinc</keyword>
<dbReference type="Pfam" id="PF02373">
    <property type="entry name" value="JmjC"/>
    <property type="match status" value="1"/>
</dbReference>
<feature type="compositionally biased region" description="Polar residues" evidence="20">
    <location>
        <begin position="1042"/>
        <end position="1055"/>
    </location>
</feature>
<comment type="similarity">
    <text evidence="4">Belongs to the JHDM1 histone demethylase family.</text>
</comment>
<dbReference type="SUPFAM" id="SSF57903">
    <property type="entry name" value="FYVE/PHD zinc finger"/>
    <property type="match status" value="1"/>
</dbReference>
<dbReference type="SMART" id="SM00558">
    <property type="entry name" value="JmjC"/>
    <property type="match status" value="1"/>
</dbReference>
<dbReference type="RefSeq" id="XP_007723502.1">
    <property type="nucleotide sequence ID" value="XM_007725312.1"/>
</dbReference>
<comment type="subcellular location">
    <subcellularLocation>
        <location evidence="3">Nucleus</location>
    </subcellularLocation>
</comment>
<evidence type="ECO:0000256" key="3">
    <source>
        <dbReference type="ARBA" id="ARBA00004123"/>
    </source>
</evidence>
<evidence type="ECO:0000256" key="19">
    <source>
        <dbReference type="PROSITE-ProRule" id="PRU00146"/>
    </source>
</evidence>
<feature type="region of interest" description="Disordered" evidence="20">
    <location>
        <begin position="103"/>
        <end position="138"/>
    </location>
</feature>
<keyword evidence="11" id="KW-0223">Dioxygenase</keyword>
<evidence type="ECO:0000256" key="10">
    <source>
        <dbReference type="ARBA" id="ARBA00022853"/>
    </source>
</evidence>
<proteinExistence type="inferred from homology"/>
<evidence type="ECO:0000256" key="4">
    <source>
        <dbReference type="ARBA" id="ARBA00008037"/>
    </source>
</evidence>
<dbReference type="GO" id="GO:0005634">
    <property type="term" value="C:nucleus"/>
    <property type="evidence" value="ECO:0007669"/>
    <property type="project" value="UniProtKB-SubCell"/>
</dbReference>
<feature type="compositionally biased region" description="Basic and acidic residues" evidence="20">
    <location>
        <begin position="1163"/>
        <end position="1175"/>
    </location>
</feature>
<feature type="compositionally biased region" description="Low complexity" evidence="20">
    <location>
        <begin position="347"/>
        <end position="358"/>
    </location>
</feature>
<dbReference type="GeneID" id="19159301"/>
<feature type="compositionally biased region" description="Basic and acidic residues" evidence="20">
    <location>
        <begin position="1239"/>
        <end position="1249"/>
    </location>
</feature>
<keyword evidence="10" id="KW-0156">Chromatin regulator</keyword>
<evidence type="ECO:0000256" key="14">
    <source>
        <dbReference type="ARBA" id="ARBA00023015"/>
    </source>
</evidence>
<feature type="compositionally biased region" description="Low complexity" evidence="20">
    <location>
        <begin position="1329"/>
        <end position="1351"/>
    </location>
</feature>
<dbReference type="HOGENOM" id="CLU_002979_0_1_1"/>
<dbReference type="OrthoDB" id="5876800at2759"/>
<feature type="region of interest" description="Disordered" evidence="20">
    <location>
        <begin position="251"/>
        <end position="365"/>
    </location>
</feature>
<feature type="region of interest" description="Disordered" evidence="20">
    <location>
        <begin position="176"/>
        <end position="218"/>
    </location>
</feature>
<feature type="domain" description="PHD-type" evidence="21">
    <location>
        <begin position="371"/>
        <end position="431"/>
    </location>
</feature>
<evidence type="ECO:0000256" key="17">
    <source>
        <dbReference type="ARBA" id="ARBA00031083"/>
    </source>
</evidence>
<dbReference type="InterPro" id="IPR019787">
    <property type="entry name" value="Znf_PHD-finger"/>
</dbReference>
<comment type="function">
    <text evidence="2">Histone demethylase that specifically demethylates 'Lys-36' of histone H3, thereby playing a central role in histone code.</text>
</comment>
<protein>
    <recommendedName>
        <fullName evidence="6">JmjC domain-containing histone demethylation protein 1</fullName>
        <ecNumber evidence="5">1.14.11.27</ecNumber>
    </recommendedName>
    <alternativeName>
        <fullName evidence="17">[Histone-H3]-lysine-36 demethylase 1</fullName>
    </alternativeName>
</protein>
<keyword evidence="24" id="KW-1185">Reference proteome</keyword>
<keyword evidence="16" id="KW-0539">Nucleus</keyword>
<evidence type="ECO:0000313" key="24">
    <source>
        <dbReference type="Proteomes" id="UP000019484"/>
    </source>
</evidence>
<feature type="compositionally biased region" description="Basic and acidic residues" evidence="20">
    <location>
        <begin position="260"/>
        <end position="275"/>
    </location>
</feature>